<feature type="transmembrane region" description="Helical" evidence="2">
    <location>
        <begin position="115"/>
        <end position="133"/>
    </location>
</feature>
<dbReference type="RefSeq" id="WP_165450001.1">
    <property type="nucleotide sequence ID" value="NZ_UYIG01000013.1"/>
</dbReference>
<proteinExistence type="inferred from homology"/>
<dbReference type="EMBL" id="UYIG01000013">
    <property type="protein sequence ID" value="VDG27413.1"/>
    <property type="molecule type" value="Genomic_DNA"/>
</dbReference>
<dbReference type="PANTHER" id="PTHR36435">
    <property type="entry name" value="SLR1288 PROTEIN"/>
    <property type="match status" value="1"/>
</dbReference>
<feature type="transmembrane region" description="Helical" evidence="2">
    <location>
        <begin position="44"/>
        <end position="65"/>
    </location>
</feature>
<accession>A0A660E398</accession>
<dbReference type="GO" id="GO:0080120">
    <property type="term" value="P:CAAX-box protein maturation"/>
    <property type="evidence" value="ECO:0007669"/>
    <property type="project" value="UniProtKB-ARBA"/>
</dbReference>
<feature type="transmembrane region" description="Helical" evidence="2">
    <location>
        <begin position="153"/>
        <end position="174"/>
    </location>
</feature>
<keyword evidence="2" id="KW-0812">Transmembrane</keyword>
<gene>
    <name evidence="4" type="ORF">MUDAN_MDHGFNIF_02298</name>
</gene>
<feature type="transmembrane region" description="Helical" evidence="2">
    <location>
        <begin position="85"/>
        <end position="103"/>
    </location>
</feature>
<keyword evidence="5" id="KW-1185">Reference proteome</keyword>
<dbReference type="PANTHER" id="PTHR36435:SF1">
    <property type="entry name" value="CAAX AMINO TERMINAL PROTEASE FAMILY PROTEIN"/>
    <property type="match status" value="1"/>
</dbReference>
<dbReference type="AlphaFoldDB" id="A0A660E398"/>
<evidence type="ECO:0000313" key="5">
    <source>
        <dbReference type="Proteomes" id="UP000289996"/>
    </source>
</evidence>
<evidence type="ECO:0000259" key="3">
    <source>
        <dbReference type="Pfam" id="PF02517"/>
    </source>
</evidence>
<evidence type="ECO:0000313" key="4">
    <source>
        <dbReference type="EMBL" id="VDG27413.1"/>
    </source>
</evidence>
<dbReference type="Proteomes" id="UP000289996">
    <property type="component" value="Unassembled WGS sequence"/>
</dbReference>
<evidence type="ECO:0000256" key="2">
    <source>
        <dbReference type="SAM" id="Phobius"/>
    </source>
</evidence>
<keyword evidence="2" id="KW-0472">Membrane</keyword>
<dbReference type="GO" id="GO:0004175">
    <property type="term" value="F:endopeptidase activity"/>
    <property type="evidence" value="ECO:0007669"/>
    <property type="project" value="UniProtKB-ARBA"/>
</dbReference>
<keyword evidence="2" id="KW-1133">Transmembrane helix</keyword>
<sequence length="219" mass="25219">MSRLKRILSRWRGGVMMVWLFFLDSLAAEPMFFLAWLKTTNLTLQIALTALSVLLTVGVIAIAWWYYRKWPPIRRFFKTPKHVKVWWFGGAALMVGQAWLPWGEMPHNQLVINRLLYWAPGMAIIVVVLGPMLEEFIFRGIFFRRLLPVVSRWQTGLVGVLISALIFGSLHGSLLIWRSWSYVLAGVILASTYLITADLRSSIVLHMLNNLISVLLFFI</sequence>
<organism evidence="4 5">
    <name type="scientific">Lactiplantibacillus mudanjiangensis</name>
    <dbReference type="NCBI Taxonomy" id="1296538"/>
    <lineage>
        <taxon>Bacteria</taxon>
        <taxon>Bacillati</taxon>
        <taxon>Bacillota</taxon>
        <taxon>Bacilli</taxon>
        <taxon>Lactobacillales</taxon>
        <taxon>Lactobacillaceae</taxon>
        <taxon>Lactiplantibacillus</taxon>
    </lineage>
</organism>
<name>A0A660E398_9LACO</name>
<comment type="similarity">
    <text evidence="1">Belongs to the UPF0177 family.</text>
</comment>
<reference evidence="4 5" key="1">
    <citation type="submission" date="2018-11" db="EMBL/GenBank/DDBJ databases">
        <authorList>
            <person name="Wuyts S."/>
        </authorList>
    </citation>
    <scope>NUCLEOTIDE SEQUENCE [LARGE SCALE GENOMIC DNA]</scope>
    <source>
        <strain evidence="4">Lactobacillus mudanjiangensis AMBF249</strain>
    </source>
</reference>
<dbReference type="Pfam" id="PF02517">
    <property type="entry name" value="Rce1-like"/>
    <property type="match status" value="1"/>
</dbReference>
<feature type="domain" description="CAAX prenyl protease 2/Lysostaphin resistance protein A-like" evidence="3">
    <location>
        <begin position="119"/>
        <end position="212"/>
    </location>
</feature>
<feature type="transmembrane region" description="Helical" evidence="2">
    <location>
        <begin position="180"/>
        <end position="199"/>
    </location>
</feature>
<dbReference type="InterPro" id="IPR052710">
    <property type="entry name" value="CAAX_protease"/>
</dbReference>
<evidence type="ECO:0000256" key="1">
    <source>
        <dbReference type="ARBA" id="ARBA00009067"/>
    </source>
</evidence>
<dbReference type="InterPro" id="IPR003675">
    <property type="entry name" value="Rce1/LyrA-like_dom"/>
</dbReference>
<protein>
    <recommendedName>
        <fullName evidence="3">CAAX prenyl protease 2/Lysostaphin resistance protein A-like domain-containing protein</fullName>
    </recommendedName>
</protein>